<dbReference type="AlphaFoldDB" id="J0W4M5"/>
<dbReference type="SUPFAM" id="SSF56281">
    <property type="entry name" value="Metallo-hydrolase/oxidoreductase"/>
    <property type="match status" value="1"/>
</dbReference>
<evidence type="ECO:0000313" key="3">
    <source>
        <dbReference type="Proteomes" id="UP000005732"/>
    </source>
</evidence>
<sequence length="499" mass="55158">MVSAYSLSPAEIRLIKRMLLLRPKPTNQMILAYFTRPGRDLNHRIIAEIDSGSRGALEPPATEGETLAYMAAVANLRFPDGRDFTPQGQFYAPGGAIGQLRLHWWPVGQGLFSSGALTLSGRRPLTWVFDCGTVSGSSLLDAALDGFENSQHAISSREITVAAISHFDRDHINGFVRLLAAHRVRMLLLPYIPLWQRILVMLQQNISASEPLAEFFIDPTGFLASRGQIDEIIYVQSNGDDLPSPPSPVPFEPSGSPPEEDPLDVDYGKPPEAAEHDPARASKTVSVRFLRRGGSIRTAVWELVPYNDTKLLTVPSATLEARVLPDARRLLRASSDAARDAALASLGGIYDATFGKGPGPRNRISLFLYSGPLDQRIRLETISSSHPVGLREETTRFSQMYTGDARLKTKREWNEFELFFQPGQRLANSAILQIMHHGSKGNWQSGIASALAPSVSLFCSDPGSRPFHPHAEVLREFWPHFPVQVDTRIGFHLSARLRL</sequence>
<protein>
    <recommendedName>
        <fullName evidence="4">Metallo-beta-lactamase domain-containing protein</fullName>
    </recommendedName>
</protein>
<dbReference type="Proteomes" id="UP000005732">
    <property type="component" value="Unassembled WGS sequence"/>
</dbReference>
<gene>
    <name evidence="2" type="ORF">Rleg4DRAFT_2323</name>
</gene>
<name>J0W4M5_RHILT</name>
<proteinExistence type="predicted"/>
<dbReference type="EMBL" id="JH719395">
    <property type="protein sequence ID" value="EJC80686.1"/>
    <property type="molecule type" value="Genomic_DNA"/>
</dbReference>
<dbReference type="InterPro" id="IPR036866">
    <property type="entry name" value="RibonucZ/Hydroxyglut_hydro"/>
</dbReference>
<dbReference type="HOGENOM" id="CLU_042402_0_0_5"/>
<organism evidence="2 3">
    <name type="scientific">Rhizobium leguminosarum bv. trifolii WSM2297</name>
    <dbReference type="NCBI Taxonomy" id="754762"/>
    <lineage>
        <taxon>Bacteria</taxon>
        <taxon>Pseudomonadati</taxon>
        <taxon>Pseudomonadota</taxon>
        <taxon>Alphaproteobacteria</taxon>
        <taxon>Hyphomicrobiales</taxon>
        <taxon>Rhizobiaceae</taxon>
        <taxon>Rhizobium/Agrobacterium group</taxon>
        <taxon>Rhizobium</taxon>
    </lineage>
</organism>
<dbReference type="Gene3D" id="3.60.15.10">
    <property type="entry name" value="Ribonuclease Z/Hydroxyacylglutathione hydrolase-like"/>
    <property type="match status" value="2"/>
</dbReference>
<dbReference type="OrthoDB" id="9815072at2"/>
<feature type="region of interest" description="Disordered" evidence="1">
    <location>
        <begin position="240"/>
        <end position="280"/>
    </location>
</feature>
<reference evidence="2 3" key="1">
    <citation type="submission" date="2012-02" db="EMBL/GenBank/DDBJ databases">
        <title>Improved High-Quality Draft Sequence of Rhizobium leguminosarum bv. trifolii WSM2297.</title>
        <authorList>
            <consortium name="US DOE Joint Genome Institute"/>
            <person name="Lucas S."/>
            <person name="Han J."/>
            <person name="Lapidus A."/>
            <person name="Cheng J.-F."/>
            <person name="Goodwin L."/>
            <person name="Pitluck S."/>
            <person name="Peters L."/>
            <person name="Ovchinnikova G."/>
            <person name="Zhang X."/>
            <person name="Detter J.C."/>
            <person name="Han C."/>
            <person name="Tapia R."/>
            <person name="Land M."/>
            <person name="Hauser L."/>
            <person name="Kyrpides N."/>
            <person name="Ivanova N."/>
            <person name="Pagani I."/>
            <person name="Brau L."/>
            <person name="Yates R."/>
            <person name="O'Hara G."/>
            <person name="Rui T."/>
            <person name="Howieson J."/>
            <person name="Reeve W."/>
            <person name="Woyke T."/>
        </authorList>
    </citation>
    <scope>NUCLEOTIDE SEQUENCE [LARGE SCALE GENOMIC DNA]</scope>
    <source>
        <strain evidence="2 3">WSM2297</strain>
    </source>
</reference>
<feature type="compositionally biased region" description="Basic and acidic residues" evidence="1">
    <location>
        <begin position="266"/>
        <end position="280"/>
    </location>
</feature>
<evidence type="ECO:0008006" key="4">
    <source>
        <dbReference type="Google" id="ProtNLM"/>
    </source>
</evidence>
<evidence type="ECO:0000256" key="1">
    <source>
        <dbReference type="SAM" id="MobiDB-lite"/>
    </source>
</evidence>
<evidence type="ECO:0000313" key="2">
    <source>
        <dbReference type="EMBL" id="EJC80686.1"/>
    </source>
</evidence>
<accession>J0W4M5</accession>
<dbReference type="RefSeq" id="WP_003581414.1">
    <property type="nucleotide sequence ID" value="NZ_JH719395.1"/>
</dbReference>